<evidence type="ECO:0000256" key="2">
    <source>
        <dbReference type="ARBA" id="ARBA00023125"/>
    </source>
</evidence>
<feature type="domain" description="Core-binding (CB)" evidence="4">
    <location>
        <begin position="1"/>
        <end position="69"/>
    </location>
</feature>
<keyword evidence="1" id="KW-0229">DNA integration</keyword>
<sequence length="69" mass="8207">MRLHHYSIHTEITYCDWIKRYILFHKMKSSEDLADEEQKIELFLTDLAVNRNVSPATQNQTFNGLILLL</sequence>
<name>E1Y8H9_9BACT</name>
<dbReference type="InterPro" id="IPR044068">
    <property type="entry name" value="CB"/>
</dbReference>
<evidence type="ECO:0000313" key="5">
    <source>
        <dbReference type="EMBL" id="CBX26873.1"/>
    </source>
</evidence>
<dbReference type="Pfam" id="PF13495">
    <property type="entry name" value="Phage_int_SAM_4"/>
    <property type="match status" value="1"/>
</dbReference>
<dbReference type="EMBL" id="FR695864">
    <property type="protein sequence ID" value="CBX26873.1"/>
    <property type="molecule type" value="Genomic_DNA"/>
</dbReference>
<keyword evidence="2 3" id="KW-0238">DNA-binding</keyword>
<protein>
    <recommendedName>
        <fullName evidence="4">Core-binding (CB) domain-containing protein</fullName>
    </recommendedName>
</protein>
<gene>
    <name evidence="5" type="ORF">N47_A09020</name>
</gene>
<dbReference type="InterPro" id="IPR010998">
    <property type="entry name" value="Integrase_recombinase_N"/>
</dbReference>
<evidence type="ECO:0000256" key="3">
    <source>
        <dbReference type="PROSITE-ProRule" id="PRU01248"/>
    </source>
</evidence>
<dbReference type="GO" id="GO:0003677">
    <property type="term" value="F:DNA binding"/>
    <property type="evidence" value="ECO:0007669"/>
    <property type="project" value="UniProtKB-UniRule"/>
</dbReference>
<dbReference type="AlphaFoldDB" id="E1Y8H9"/>
<reference evidence="5" key="1">
    <citation type="journal article" date="2011" name="Environ. Microbiol.">
        <title>Genomic insights into the metabolic potential of the polycyclic aromatic hydrocarbon degrading sulfate-reducing Deltaproteobacterium N47.</title>
        <authorList>
            <person name="Bergmann F."/>
            <person name="Selesi D."/>
            <person name="Weinmaier T."/>
            <person name="Tischler P."/>
            <person name="Rattei T."/>
            <person name="Meckenstock R.U."/>
        </authorList>
    </citation>
    <scope>NUCLEOTIDE SEQUENCE</scope>
</reference>
<dbReference type="GO" id="GO:0015074">
    <property type="term" value="P:DNA integration"/>
    <property type="evidence" value="ECO:0007669"/>
    <property type="project" value="UniProtKB-KW"/>
</dbReference>
<dbReference type="Gene3D" id="1.10.150.130">
    <property type="match status" value="1"/>
</dbReference>
<evidence type="ECO:0000256" key="1">
    <source>
        <dbReference type="ARBA" id="ARBA00022908"/>
    </source>
</evidence>
<dbReference type="InterPro" id="IPR004107">
    <property type="entry name" value="Integrase_SAM-like_N"/>
</dbReference>
<accession>E1Y8H9</accession>
<dbReference type="PROSITE" id="PS51900">
    <property type="entry name" value="CB"/>
    <property type="match status" value="1"/>
</dbReference>
<evidence type="ECO:0000259" key="4">
    <source>
        <dbReference type="PROSITE" id="PS51900"/>
    </source>
</evidence>
<organism evidence="5">
    <name type="scientific">uncultured Desulfobacterium sp</name>
    <dbReference type="NCBI Taxonomy" id="201089"/>
    <lineage>
        <taxon>Bacteria</taxon>
        <taxon>Pseudomonadati</taxon>
        <taxon>Thermodesulfobacteriota</taxon>
        <taxon>Desulfobacteria</taxon>
        <taxon>Desulfobacterales</taxon>
        <taxon>Desulfobacteriaceae</taxon>
        <taxon>Desulfobacterium</taxon>
        <taxon>environmental samples</taxon>
    </lineage>
</organism>
<proteinExistence type="predicted"/>